<sequence>MHRITRRALSTTRRVCDEQVLNRFSRNVTQPKQQGASQAMLYATDGVDSEEDLKKPMIGIGSVWYEGNPCNKHLLDIGKDVKQSVTAAGIIGYQFGTVGVSDGISMGTQGMLYSLPSRDLIADQIETAGGGHWLDGMVVIPGCDKNMPGVLMGVARLNRPSIMVYGGTIRAGHCPGPQPPPSQPLDIVSAFQAYGKYVAAGRTDTAEQERANTIRYACPGQGACGGMYTANTMASNAEVLGMTLPGSSSFPADSPEKQQECASIGPVLRNMLEKNILPSQILTKAAFDNAITLTMIMGGSTNAVLHLIAIAANVGIRLRLEDFERIADKTPVLADLRPSGKYVFEDIYKLGGIPKIVHYLIENDFIDGDTMTVTGKSLRQNADEWVAQHGKLPFNQDIIRPLGNPIKSTGHIRVLRGNLAPGGAISKITGKEGLQFEGRARVYNSEDEFLADFEKGTFVKGEKVVIVLRYLGPRGGPGMPEMLKPTSMIMGAGLGNDVAFVTDGRFSGGSHGFVVGHVVPEAMAGGRIGLVENGDLIKIDAVKNTIEHIVSRDKLKARKRKAPYREGLKRGWLRLYSLNVESASYGCVLGIRRDLRSRLVDFKEPAWRTKQKVDERRDQVREKQIVEAKLRRAQKVAANQTRLRVEAERKAKAEAEQKKTEETA</sequence>
<feature type="domain" description="Dihydroxy-acid/6-phosphogluconate dehydratase C-terminal" evidence="19">
    <location>
        <begin position="397"/>
        <end position="587"/>
    </location>
</feature>
<dbReference type="InterPro" id="IPR020558">
    <property type="entry name" value="DiOHA_6PGluconate_deHydtase_CS"/>
</dbReference>
<keyword evidence="9" id="KW-0456">Lyase</keyword>
<keyword evidence="5" id="KW-0479">Metal-binding</keyword>
<dbReference type="PANTHER" id="PTHR21000">
    <property type="entry name" value="DIHYDROXY-ACID DEHYDRATASE DAD"/>
    <property type="match status" value="1"/>
</dbReference>
<evidence type="ECO:0000256" key="5">
    <source>
        <dbReference type="ARBA" id="ARBA00022723"/>
    </source>
</evidence>
<comment type="pathway">
    <text evidence="13">Amino-acid biosynthesis; L-isoleucine biosynthesis; L-isoleucine from 2-oxobutanoate: step 3/4.</text>
</comment>
<keyword evidence="21" id="KW-1185">Reference proteome</keyword>
<comment type="catalytic activity">
    <reaction evidence="11">
        <text>(2R)-2,3-dihydroxy-3-methylbutanoate = 3-methyl-2-oxobutanoate + H2O</text>
        <dbReference type="Rhea" id="RHEA:24809"/>
        <dbReference type="ChEBI" id="CHEBI:11851"/>
        <dbReference type="ChEBI" id="CHEBI:15377"/>
        <dbReference type="ChEBI" id="CHEBI:49072"/>
        <dbReference type="EC" id="4.2.1.9"/>
    </reaction>
    <physiologicalReaction direction="left-to-right" evidence="11">
        <dbReference type="Rhea" id="RHEA:24810"/>
    </physiologicalReaction>
</comment>
<evidence type="ECO:0000256" key="10">
    <source>
        <dbReference type="ARBA" id="ARBA00023304"/>
    </source>
</evidence>
<evidence type="ECO:0000313" key="20">
    <source>
        <dbReference type="EMBL" id="KZV88923.1"/>
    </source>
</evidence>
<dbReference type="SUPFAM" id="SSF143975">
    <property type="entry name" value="IlvD/EDD N-terminal domain-like"/>
    <property type="match status" value="1"/>
</dbReference>
<evidence type="ECO:0000256" key="6">
    <source>
        <dbReference type="ARBA" id="ARBA00022842"/>
    </source>
</evidence>
<proteinExistence type="inferred from homology"/>
<keyword evidence="6" id="KW-0460">Magnesium</keyword>
<evidence type="ECO:0000256" key="13">
    <source>
        <dbReference type="ARBA" id="ARBA00029437"/>
    </source>
</evidence>
<feature type="region of interest" description="Disordered" evidence="17">
    <location>
        <begin position="641"/>
        <end position="664"/>
    </location>
</feature>
<dbReference type="EC" id="4.2.1.9" evidence="14"/>
<dbReference type="InterPro" id="IPR056740">
    <property type="entry name" value="ILV_EDD_C"/>
</dbReference>
<dbReference type="GO" id="GO:0051537">
    <property type="term" value="F:2 iron, 2 sulfur cluster binding"/>
    <property type="evidence" value="ECO:0007669"/>
    <property type="project" value="UniProtKB-KW"/>
</dbReference>
<accession>A0A165FFT7</accession>
<dbReference type="EMBL" id="KV426086">
    <property type="protein sequence ID" value="KZV88923.1"/>
    <property type="molecule type" value="Genomic_DNA"/>
</dbReference>
<evidence type="ECO:0000259" key="19">
    <source>
        <dbReference type="Pfam" id="PF24877"/>
    </source>
</evidence>
<dbReference type="InParanoid" id="A0A165FFT7"/>
<evidence type="ECO:0000256" key="14">
    <source>
        <dbReference type="ARBA" id="ARBA00029490"/>
    </source>
</evidence>
<evidence type="ECO:0000256" key="11">
    <source>
        <dbReference type="ARBA" id="ARBA00029304"/>
    </source>
</evidence>
<comment type="catalytic activity">
    <reaction evidence="16">
        <text>(2R,3R)-2,3-dihydroxy-3-methylpentanoate = (S)-3-methyl-2-oxopentanoate + H2O</text>
        <dbReference type="Rhea" id="RHEA:27694"/>
        <dbReference type="ChEBI" id="CHEBI:15377"/>
        <dbReference type="ChEBI" id="CHEBI:35146"/>
        <dbReference type="ChEBI" id="CHEBI:49258"/>
        <dbReference type="EC" id="4.2.1.9"/>
    </reaction>
    <physiologicalReaction direction="left-to-right" evidence="16">
        <dbReference type="Rhea" id="RHEA:27695"/>
    </physiologicalReaction>
</comment>
<dbReference type="InterPro" id="IPR042096">
    <property type="entry name" value="Dihydro-acid_dehy_C"/>
</dbReference>
<evidence type="ECO:0000256" key="8">
    <source>
        <dbReference type="ARBA" id="ARBA00023014"/>
    </source>
</evidence>
<dbReference type="OrthoDB" id="3851628at2759"/>
<organism evidence="20 21">
    <name type="scientific">Exidia glandulosa HHB12029</name>
    <dbReference type="NCBI Taxonomy" id="1314781"/>
    <lineage>
        <taxon>Eukaryota</taxon>
        <taxon>Fungi</taxon>
        <taxon>Dikarya</taxon>
        <taxon>Basidiomycota</taxon>
        <taxon>Agaricomycotina</taxon>
        <taxon>Agaricomycetes</taxon>
        <taxon>Auriculariales</taxon>
        <taxon>Exidiaceae</taxon>
        <taxon>Exidia</taxon>
    </lineage>
</organism>
<dbReference type="InterPro" id="IPR000581">
    <property type="entry name" value="ILV_EDD_N"/>
</dbReference>
<dbReference type="GO" id="GO:0004160">
    <property type="term" value="F:dihydroxy-acid dehydratase activity"/>
    <property type="evidence" value="ECO:0007669"/>
    <property type="project" value="UniProtKB-EC"/>
</dbReference>
<dbReference type="FunCoup" id="A0A165FFT7">
    <property type="interactions" value="207"/>
</dbReference>
<dbReference type="Gene3D" id="3.50.30.80">
    <property type="entry name" value="IlvD/EDD C-terminal domain-like"/>
    <property type="match status" value="1"/>
</dbReference>
<dbReference type="GO" id="GO:0005739">
    <property type="term" value="C:mitochondrion"/>
    <property type="evidence" value="ECO:0007669"/>
    <property type="project" value="TreeGrafter"/>
</dbReference>
<keyword evidence="8" id="KW-0411">Iron-sulfur</keyword>
<comment type="cofactor">
    <cofactor evidence="15">
        <name>[2Fe-2S] cluster</name>
        <dbReference type="ChEBI" id="CHEBI:190135"/>
    </cofactor>
</comment>
<dbReference type="PROSITE" id="PS00887">
    <property type="entry name" value="ILVD_EDD_2"/>
    <property type="match status" value="1"/>
</dbReference>
<dbReference type="PROSITE" id="PS00886">
    <property type="entry name" value="ILVD_EDD_1"/>
    <property type="match status" value="1"/>
</dbReference>
<evidence type="ECO:0000256" key="3">
    <source>
        <dbReference type="ARBA" id="ARBA00022605"/>
    </source>
</evidence>
<dbReference type="UniPathway" id="UPA00047">
    <property type="reaction ID" value="UER00057"/>
</dbReference>
<comment type="pathway">
    <text evidence="12">Amino-acid biosynthesis; L-valine biosynthesis; L-valine from pyruvate: step 3/4.</text>
</comment>
<evidence type="ECO:0000256" key="16">
    <source>
        <dbReference type="ARBA" id="ARBA00052865"/>
    </source>
</evidence>
<name>A0A165FFT7_EXIGL</name>
<keyword evidence="4" id="KW-0001">2Fe-2S</keyword>
<dbReference type="Pfam" id="PF24877">
    <property type="entry name" value="ILV_EDD_C"/>
    <property type="match status" value="1"/>
</dbReference>
<comment type="cofactor">
    <cofactor evidence="1">
        <name>Mg(2+)</name>
        <dbReference type="ChEBI" id="CHEBI:18420"/>
    </cofactor>
</comment>
<dbReference type="GO" id="GO:0046872">
    <property type="term" value="F:metal ion binding"/>
    <property type="evidence" value="ECO:0007669"/>
    <property type="project" value="UniProtKB-KW"/>
</dbReference>
<dbReference type="Pfam" id="PF00920">
    <property type="entry name" value="ILVD_EDD_N"/>
    <property type="match status" value="1"/>
</dbReference>
<evidence type="ECO:0000256" key="17">
    <source>
        <dbReference type="SAM" id="MobiDB-lite"/>
    </source>
</evidence>
<dbReference type="STRING" id="1314781.A0A165FFT7"/>
<feature type="compositionally biased region" description="Basic and acidic residues" evidence="17">
    <location>
        <begin position="643"/>
        <end position="664"/>
    </location>
</feature>
<dbReference type="NCBIfam" id="NF002068">
    <property type="entry name" value="PRK00911.1"/>
    <property type="match status" value="1"/>
</dbReference>
<dbReference type="NCBIfam" id="TIGR00110">
    <property type="entry name" value="ilvD"/>
    <property type="match status" value="1"/>
</dbReference>
<comment type="similarity">
    <text evidence="2">Belongs to the IlvD/Edd family.</text>
</comment>
<keyword evidence="7" id="KW-0408">Iron</keyword>
<evidence type="ECO:0000256" key="1">
    <source>
        <dbReference type="ARBA" id="ARBA00001946"/>
    </source>
</evidence>
<evidence type="ECO:0000313" key="21">
    <source>
        <dbReference type="Proteomes" id="UP000077266"/>
    </source>
</evidence>
<reference evidence="20 21" key="1">
    <citation type="journal article" date="2016" name="Mol. Biol. Evol.">
        <title>Comparative Genomics of Early-Diverging Mushroom-Forming Fungi Provides Insights into the Origins of Lignocellulose Decay Capabilities.</title>
        <authorList>
            <person name="Nagy L.G."/>
            <person name="Riley R."/>
            <person name="Tritt A."/>
            <person name="Adam C."/>
            <person name="Daum C."/>
            <person name="Floudas D."/>
            <person name="Sun H."/>
            <person name="Yadav J.S."/>
            <person name="Pangilinan J."/>
            <person name="Larsson K.H."/>
            <person name="Matsuura K."/>
            <person name="Barry K."/>
            <person name="Labutti K."/>
            <person name="Kuo R."/>
            <person name="Ohm R.A."/>
            <person name="Bhattacharya S.S."/>
            <person name="Shirouzu T."/>
            <person name="Yoshinaga Y."/>
            <person name="Martin F.M."/>
            <person name="Grigoriev I.V."/>
            <person name="Hibbett D.S."/>
        </authorList>
    </citation>
    <scope>NUCLEOTIDE SEQUENCE [LARGE SCALE GENOMIC DNA]</scope>
    <source>
        <strain evidence="20 21">HHB12029</strain>
    </source>
</reference>
<evidence type="ECO:0000256" key="15">
    <source>
        <dbReference type="ARBA" id="ARBA00034078"/>
    </source>
</evidence>
<evidence type="ECO:0000256" key="2">
    <source>
        <dbReference type="ARBA" id="ARBA00006486"/>
    </source>
</evidence>
<evidence type="ECO:0000256" key="4">
    <source>
        <dbReference type="ARBA" id="ARBA00022714"/>
    </source>
</evidence>
<keyword evidence="3" id="KW-0028">Amino-acid biosynthesis</keyword>
<dbReference type="InterPro" id="IPR050165">
    <property type="entry name" value="DHAD_IlvD/Edd"/>
</dbReference>
<dbReference type="SUPFAM" id="SSF52016">
    <property type="entry name" value="LeuD/IlvD-like"/>
    <property type="match status" value="1"/>
</dbReference>
<dbReference type="InterPro" id="IPR037237">
    <property type="entry name" value="IlvD/EDD_N"/>
</dbReference>
<dbReference type="UniPathway" id="UPA00049">
    <property type="reaction ID" value="UER00061"/>
</dbReference>
<gene>
    <name evidence="20" type="ORF">EXIGLDRAFT_650617</name>
</gene>
<dbReference type="GO" id="GO:0009097">
    <property type="term" value="P:isoleucine biosynthetic process"/>
    <property type="evidence" value="ECO:0007669"/>
    <property type="project" value="UniProtKB-UniPathway"/>
</dbReference>
<dbReference type="InterPro" id="IPR004404">
    <property type="entry name" value="DihydroxyA_deHydtase"/>
</dbReference>
<evidence type="ECO:0000259" key="18">
    <source>
        <dbReference type="Pfam" id="PF00920"/>
    </source>
</evidence>
<dbReference type="Proteomes" id="UP000077266">
    <property type="component" value="Unassembled WGS sequence"/>
</dbReference>
<protein>
    <recommendedName>
        <fullName evidence="14">dihydroxy-acid dehydratase</fullName>
        <ecNumber evidence="14">4.2.1.9</ecNumber>
    </recommendedName>
</protein>
<evidence type="ECO:0000256" key="9">
    <source>
        <dbReference type="ARBA" id="ARBA00023239"/>
    </source>
</evidence>
<evidence type="ECO:0000256" key="7">
    <source>
        <dbReference type="ARBA" id="ARBA00023004"/>
    </source>
</evidence>
<feature type="domain" description="Dihydroxy-acid/6-phosphogluconate dehydratase N-terminal" evidence="18">
    <location>
        <begin position="55"/>
        <end position="381"/>
    </location>
</feature>
<dbReference type="GO" id="GO:0009099">
    <property type="term" value="P:L-valine biosynthetic process"/>
    <property type="evidence" value="ECO:0007669"/>
    <property type="project" value="UniProtKB-UniPathway"/>
</dbReference>
<dbReference type="FunFam" id="3.50.30.80:FF:000001">
    <property type="entry name" value="Dihydroxy-acid dehydratase"/>
    <property type="match status" value="1"/>
</dbReference>
<dbReference type="AlphaFoldDB" id="A0A165FFT7"/>
<keyword evidence="10" id="KW-0100">Branched-chain amino acid biosynthesis</keyword>
<dbReference type="PANTHER" id="PTHR21000:SF5">
    <property type="entry name" value="DIHYDROXY-ACID DEHYDRATASE, MITOCHONDRIAL"/>
    <property type="match status" value="1"/>
</dbReference>
<evidence type="ECO:0000256" key="12">
    <source>
        <dbReference type="ARBA" id="ARBA00029436"/>
    </source>
</evidence>